<feature type="compositionally biased region" description="Low complexity" evidence="3">
    <location>
        <begin position="105"/>
        <end position="117"/>
    </location>
</feature>
<dbReference type="Pfam" id="PF16859">
    <property type="entry name" value="TetR_C_11"/>
    <property type="match status" value="1"/>
</dbReference>
<dbReference type="EMBL" id="BAAAZG010000001">
    <property type="protein sequence ID" value="GAA4056024.1"/>
    <property type="molecule type" value="Genomic_DNA"/>
</dbReference>
<evidence type="ECO:0000313" key="5">
    <source>
        <dbReference type="EMBL" id="GAA4056024.1"/>
    </source>
</evidence>
<feature type="region of interest" description="Disordered" evidence="3">
    <location>
        <begin position="77"/>
        <end position="141"/>
    </location>
</feature>
<evidence type="ECO:0000259" key="4">
    <source>
        <dbReference type="Pfam" id="PF16859"/>
    </source>
</evidence>
<name>A0ABP7UZ80_9ACTN</name>
<dbReference type="InterPro" id="IPR011075">
    <property type="entry name" value="TetR_C"/>
</dbReference>
<evidence type="ECO:0000256" key="3">
    <source>
        <dbReference type="SAM" id="MobiDB-lite"/>
    </source>
</evidence>
<keyword evidence="1" id="KW-0805">Transcription regulation</keyword>
<keyword evidence="2" id="KW-0804">Transcription</keyword>
<feature type="compositionally biased region" description="Gly residues" evidence="3">
    <location>
        <begin position="92"/>
        <end position="101"/>
    </location>
</feature>
<dbReference type="Proteomes" id="UP001500683">
    <property type="component" value="Unassembled WGS sequence"/>
</dbReference>
<evidence type="ECO:0000256" key="2">
    <source>
        <dbReference type="ARBA" id="ARBA00023163"/>
    </source>
</evidence>
<reference evidence="6" key="1">
    <citation type="journal article" date="2019" name="Int. J. Syst. Evol. Microbiol.">
        <title>The Global Catalogue of Microorganisms (GCM) 10K type strain sequencing project: providing services to taxonomists for standard genome sequencing and annotation.</title>
        <authorList>
            <consortium name="The Broad Institute Genomics Platform"/>
            <consortium name="The Broad Institute Genome Sequencing Center for Infectious Disease"/>
            <person name="Wu L."/>
            <person name="Ma J."/>
        </authorList>
    </citation>
    <scope>NUCLEOTIDE SEQUENCE [LARGE SCALE GENOMIC DNA]</scope>
    <source>
        <strain evidence="6">JCM 16702</strain>
    </source>
</reference>
<accession>A0ABP7UZ80</accession>
<organism evidence="5 6">
    <name type="scientific">Actinomadura miaoliensis</name>
    <dbReference type="NCBI Taxonomy" id="430685"/>
    <lineage>
        <taxon>Bacteria</taxon>
        <taxon>Bacillati</taxon>
        <taxon>Actinomycetota</taxon>
        <taxon>Actinomycetes</taxon>
        <taxon>Streptosporangiales</taxon>
        <taxon>Thermomonosporaceae</taxon>
        <taxon>Actinomadura</taxon>
    </lineage>
</organism>
<feature type="domain" description="Tetracyclin repressor-like C-terminal" evidence="4">
    <location>
        <begin position="15"/>
        <end position="75"/>
    </location>
</feature>
<comment type="caution">
    <text evidence="5">The sequence shown here is derived from an EMBL/GenBank/DDBJ whole genome shotgun (WGS) entry which is preliminary data.</text>
</comment>
<dbReference type="Gene3D" id="1.10.357.10">
    <property type="entry name" value="Tetracycline Repressor, domain 2"/>
    <property type="match status" value="1"/>
</dbReference>
<evidence type="ECO:0000313" key="6">
    <source>
        <dbReference type="Proteomes" id="UP001500683"/>
    </source>
</evidence>
<keyword evidence="6" id="KW-1185">Reference proteome</keyword>
<gene>
    <name evidence="5" type="ORF">GCM10022214_04330</name>
</gene>
<evidence type="ECO:0000256" key="1">
    <source>
        <dbReference type="ARBA" id="ARBA00023015"/>
    </source>
</evidence>
<protein>
    <recommendedName>
        <fullName evidence="4">Tetracyclin repressor-like C-terminal domain-containing protein</fullName>
    </recommendedName>
</protein>
<proteinExistence type="predicted"/>
<sequence>MVFAAAVHDLTITAPADSGSLRADLTALCADLAASLTTIPAPSLLGLLADITPHPASAARIQEAFVVTERAPARAEAMRVSSSPGERDPSGGQVGRVGGQGAHRVASPVLSAAPAPAGLQNRSSRVRAFRGGPDPGEGGRSLQHHVICDGARRVLWAGWPFSCLVRGSSPSAGRRGAWRRRCRRRRRGSRRWCSGPRA</sequence>